<protein>
    <recommendedName>
        <fullName evidence="2">Integrase zinc-binding domain-containing protein</fullName>
    </recommendedName>
</protein>
<name>A0A4S2MLG7_9PEZI</name>
<feature type="compositionally biased region" description="Basic and acidic residues" evidence="1">
    <location>
        <begin position="315"/>
        <end position="335"/>
    </location>
</feature>
<dbReference type="Pfam" id="PF17921">
    <property type="entry name" value="Integrase_H2C2"/>
    <property type="match status" value="1"/>
</dbReference>
<evidence type="ECO:0000259" key="2">
    <source>
        <dbReference type="Pfam" id="PF17921"/>
    </source>
</evidence>
<feature type="region of interest" description="Disordered" evidence="1">
    <location>
        <begin position="1"/>
        <end position="29"/>
    </location>
</feature>
<dbReference type="AlphaFoldDB" id="A0A4S2MLG7"/>
<organism evidence="3 4">
    <name type="scientific">Ascodesmis nigricans</name>
    <dbReference type="NCBI Taxonomy" id="341454"/>
    <lineage>
        <taxon>Eukaryota</taxon>
        <taxon>Fungi</taxon>
        <taxon>Dikarya</taxon>
        <taxon>Ascomycota</taxon>
        <taxon>Pezizomycotina</taxon>
        <taxon>Pezizomycetes</taxon>
        <taxon>Pezizales</taxon>
        <taxon>Ascodesmidaceae</taxon>
        <taxon>Ascodesmis</taxon>
    </lineage>
</organism>
<dbReference type="Gene3D" id="1.10.340.70">
    <property type="match status" value="1"/>
</dbReference>
<dbReference type="InterPro" id="IPR041588">
    <property type="entry name" value="Integrase_H2C2"/>
</dbReference>
<accession>A0A4S2MLG7</accession>
<evidence type="ECO:0000256" key="1">
    <source>
        <dbReference type="SAM" id="MobiDB-lite"/>
    </source>
</evidence>
<reference evidence="3 4" key="1">
    <citation type="submission" date="2019-04" db="EMBL/GenBank/DDBJ databases">
        <title>Comparative genomics and transcriptomics to analyze fruiting body development in filamentous ascomycetes.</title>
        <authorList>
            <consortium name="DOE Joint Genome Institute"/>
            <person name="Lutkenhaus R."/>
            <person name="Traeger S."/>
            <person name="Breuer J."/>
            <person name="Kuo A."/>
            <person name="Lipzen A."/>
            <person name="Pangilinan J."/>
            <person name="Dilworth D."/>
            <person name="Sandor L."/>
            <person name="Poggeler S."/>
            <person name="Barry K."/>
            <person name="Grigoriev I.V."/>
            <person name="Nowrousian M."/>
        </authorList>
    </citation>
    <scope>NUCLEOTIDE SEQUENCE [LARGE SCALE GENOMIC DNA]</scope>
    <source>
        <strain evidence="3 4">CBS 389.68</strain>
    </source>
</reference>
<feature type="domain" description="Integrase zinc-binding" evidence="2">
    <location>
        <begin position="241"/>
        <end position="288"/>
    </location>
</feature>
<dbReference type="Proteomes" id="UP000298138">
    <property type="component" value="Unassembled WGS sequence"/>
</dbReference>
<keyword evidence="4" id="KW-1185">Reference proteome</keyword>
<feature type="region of interest" description="Disordered" evidence="1">
    <location>
        <begin position="285"/>
        <end position="341"/>
    </location>
</feature>
<proteinExistence type="predicted"/>
<evidence type="ECO:0000313" key="3">
    <source>
        <dbReference type="EMBL" id="TGZ77793.1"/>
    </source>
</evidence>
<gene>
    <name evidence="3" type="ORF">EX30DRAFT_374426</name>
</gene>
<feature type="region of interest" description="Disordered" evidence="1">
    <location>
        <begin position="361"/>
        <end position="394"/>
    </location>
</feature>
<dbReference type="EMBL" id="ML220149">
    <property type="protein sequence ID" value="TGZ77793.1"/>
    <property type="molecule type" value="Genomic_DNA"/>
</dbReference>
<dbReference type="STRING" id="341454.A0A4S2MLG7"/>
<feature type="compositionally biased region" description="Polar residues" evidence="1">
    <location>
        <begin position="361"/>
        <end position="370"/>
    </location>
</feature>
<evidence type="ECO:0000313" key="4">
    <source>
        <dbReference type="Proteomes" id="UP000298138"/>
    </source>
</evidence>
<dbReference type="InParanoid" id="A0A4S2MLG7"/>
<dbReference type="OrthoDB" id="2499658at2759"/>
<sequence>MDQHHQQQHTSPHGLLNPMYPPTTTAGYSTQQPAYATHTQLPPVRPSLPGMQLPITEENSYNTGYVPHPPAPQTTYFSRPLPPIERHNEQMMTQSYFGAQTVTLPIRGGPPVDYSLSRQPRHPMFDQETDTRPGRYTLRCPERLYAPNENASQLPTEVDFYDILNDYIISLSPKKRDKALIPLARYDNIMRVLQDPKCTTIESAQFRFWSKKMFSLTDYRNKLVVTHEGKPVAVKEDLYIVLTNAHLQAQHGGRDKTSTQVRKHFSWVPKELIARFVKACPQCKLRRSNPSSSSRQMRRKSTSPYSRSKSPPSERPMDRPSERKPQAHGHYEERNTQAPGNYDAQFLQRSEYIEKPYNRQGPYNTYSCSQPPTPMGFEEQGPEPPSPPYARSSEPITPEAFPNQHVHVEYRGGSTEVFIPYHHSGQVQVSNVYTEPVSYQHYTNSPFPGIKQERIM</sequence>
<feature type="compositionally biased region" description="Polar residues" evidence="1">
    <location>
        <begin position="302"/>
        <end position="311"/>
    </location>
</feature>